<proteinExistence type="predicted"/>
<keyword evidence="2" id="KW-1185">Reference proteome</keyword>
<dbReference type="EMBL" id="JAPFFI010000027">
    <property type="protein sequence ID" value="KAJ6304310.1"/>
    <property type="molecule type" value="Genomic_DNA"/>
</dbReference>
<dbReference type="Proteomes" id="UP001141253">
    <property type="component" value="Chromosome 16"/>
</dbReference>
<protein>
    <submittedName>
        <fullName evidence="1">Uncharacterized protein</fullName>
    </submittedName>
</protein>
<evidence type="ECO:0000313" key="1">
    <source>
        <dbReference type="EMBL" id="KAJ6304310.1"/>
    </source>
</evidence>
<organism evidence="1 2">
    <name type="scientific">Salix suchowensis</name>
    <dbReference type="NCBI Taxonomy" id="1278906"/>
    <lineage>
        <taxon>Eukaryota</taxon>
        <taxon>Viridiplantae</taxon>
        <taxon>Streptophyta</taxon>
        <taxon>Embryophyta</taxon>
        <taxon>Tracheophyta</taxon>
        <taxon>Spermatophyta</taxon>
        <taxon>Magnoliopsida</taxon>
        <taxon>eudicotyledons</taxon>
        <taxon>Gunneridae</taxon>
        <taxon>Pentapetalae</taxon>
        <taxon>rosids</taxon>
        <taxon>fabids</taxon>
        <taxon>Malpighiales</taxon>
        <taxon>Salicaceae</taxon>
        <taxon>Saliceae</taxon>
        <taxon>Salix</taxon>
    </lineage>
</organism>
<evidence type="ECO:0000313" key="2">
    <source>
        <dbReference type="Proteomes" id="UP001141253"/>
    </source>
</evidence>
<name>A0ABQ8ZRL2_9ROSI</name>
<sequence>MEEEGFHEDLVSLYNLDDWDDSSSSFYDWDYSPPQQVLLNETSIVGFAMASIIVRSGYCTEFFNEHESVSTVLSPLIDNKMINAEGVILGSRTRSNKLVACQVCISAKLYDFGTVKTAISQGGLDLVSRPGSSFAPSQEAMVVKEKSSGDGDRSVNEKFSSAEGKMRGRKRFSNYEPLIFHTQEPVIIENQNGVDLAETTLEIEPENINLKHALKVKPAQLNFIPIVRVHAASAAQPVNGSDLNECLDSDSLLAKSDEVEGDSYPTNYWFETFPTMLLQGVPENSFKKMRLR</sequence>
<accession>A0ABQ8ZRL2</accession>
<comment type="caution">
    <text evidence="1">The sequence shown here is derived from an EMBL/GenBank/DDBJ whole genome shotgun (WGS) entry which is preliminary data.</text>
</comment>
<gene>
    <name evidence="1" type="ORF">OIU77_018056</name>
</gene>
<reference evidence="1" key="1">
    <citation type="submission" date="2022-10" db="EMBL/GenBank/DDBJ databases">
        <authorList>
            <person name="Hyden B.L."/>
            <person name="Feng K."/>
            <person name="Yates T."/>
            <person name="Jawdy S."/>
            <person name="Smart L.B."/>
            <person name="Muchero W."/>
        </authorList>
    </citation>
    <scope>NUCLEOTIDE SEQUENCE</scope>
    <source>
        <tissue evidence="1">Shoot tip</tissue>
    </source>
</reference>
<reference evidence="1" key="2">
    <citation type="journal article" date="2023" name="Int. J. Mol. Sci.">
        <title>De Novo Assembly and Annotation of 11 Diverse Shrub Willow (Salix) Genomes Reveals Novel Gene Organization in Sex-Linked Regions.</title>
        <authorList>
            <person name="Hyden B."/>
            <person name="Feng K."/>
            <person name="Yates T.B."/>
            <person name="Jawdy S."/>
            <person name="Cereghino C."/>
            <person name="Smart L.B."/>
            <person name="Muchero W."/>
        </authorList>
    </citation>
    <scope>NUCLEOTIDE SEQUENCE</scope>
    <source>
        <tissue evidence="1">Shoot tip</tissue>
    </source>
</reference>